<feature type="compositionally biased region" description="Pro residues" evidence="1">
    <location>
        <begin position="109"/>
        <end position="121"/>
    </location>
</feature>
<dbReference type="EMBL" id="CP036269">
    <property type="protein sequence ID" value="QDT45542.1"/>
    <property type="molecule type" value="Genomic_DNA"/>
</dbReference>
<keyword evidence="3" id="KW-1185">Reference proteome</keyword>
<accession>A0A517RNY7</accession>
<evidence type="ECO:0000313" key="2">
    <source>
        <dbReference type="EMBL" id="QDT45542.1"/>
    </source>
</evidence>
<organism evidence="2 3">
    <name type="scientific">Gimesia alba</name>
    <dbReference type="NCBI Taxonomy" id="2527973"/>
    <lineage>
        <taxon>Bacteria</taxon>
        <taxon>Pseudomonadati</taxon>
        <taxon>Planctomycetota</taxon>
        <taxon>Planctomycetia</taxon>
        <taxon>Planctomycetales</taxon>
        <taxon>Planctomycetaceae</taxon>
        <taxon>Gimesia</taxon>
    </lineage>
</organism>
<evidence type="ECO:0000256" key="1">
    <source>
        <dbReference type="SAM" id="MobiDB-lite"/>
    </source>
</evidence>
<dbReference type="OrthoDB" id="215812at2"/>
<dbReference type="Proteomes" id="UP000317171">
    <property type="component" value="Chromosome"/>
</dbReference>
<feature type="region of interest" description="Disordered" evidence="1">
    <location>
        <begin position="92"/>
        <end position="146"/>
    </location>
</feature>
<evidence type="ECO:0000313" key="3">
    <source>
        <dbReference type="Proteomes" id="UP000317171"/>
    </source>
</evidence>
<proteinExistence type="predicted"/>
<dbReference type="AlphaFoldDB" id="A0A517RNY7"/>
<dbReference type="PROSITE" id="PS51257">
    <property type="entry name" value="PROKAR_LIPOPROTEIN"/>
    <property type="match status" value="1"/>
</dbReference>
<sequence>MRAAFVCIVMIQPLIVSSGCQCFKASNLYYNLIDDVSDTQIYADRFYRPTWDLTRIGKPDWCQSRFNRWWCNCCSDCRPHYISAAPITDYSSQHEQNSNSEAHDDLIPLPEPSTFVPPDPFPNEAKTEPTLEEGPALAPSASEPSS</sequence>
<reference evidence="2 3" key="1">
    <citation type="submission" date="2019-02" db="EMBL/GenBank/DDBJ databases">
        <title>Deep-cultivation of Planctomycetes and their phenomic and genomic characterization uncovers novel biology.</title>
        <authorList>
            <person name="Wiegand S."/>
            <person name="Jogler M."/>
            <person name="Boedeker C."/>
            <person name="Pinto D."/>
            <person name="Vollmers J."/>
            <person name="Rivas-Marin E."/>
            <person name="Kohn T."/>
            <person name="Peeters S.H."/>
            <person name="Heuer A."/>
            <person name="Rast P."/>
            <person name="Oberbeckmann S."/>
            <person name="Bunk B."/>
            <person name="Jeske O."/>
            <person name="Meyerdierks A."/>
            <person name="Storesund J.E."/>
            <person name="Kallscheuer N."/>
            <person name="Luecker S."/>
            <person name="Lage O.M."/>
            <person name="Pohl T."/>
            <person name="Merkel B.J."/>
            <person name="Hornburger P."/>
            <person name="Mueller R.-W."/>
            <person name="Bruemmer F."/>
            <person name="Labrenz M."/>
            <person name="Spormann A.M."/>
            <person name="Op den Camp H."/>
            <person name="Overmann J."/>
            <person name="Amann R."/>
            <person name="Jetten M.S.M."/>
            <person name="Mascher T."/>
            <person name="Medema M.H."/>
            <person name="Devos D.P."/>
            <person name="Kaster A.-K."/>
            <person name="Ovreas L."/>
            <person name="Rohde M."/>
            <person name="Galperin M.Y."/>
            <person name="Jogler C."/>
        </authorList>
    </citation>
    <scope>NUCLEOTIDE SEQUENCE [LARGE SCALE GENOMIC DNA]</scope>
    <source>
        <strain evidence="2 3">Pan241w</strain>
    </source>
</reference>
<dbReference type="RefSeq" id="WP_145222289.1">
    <property type="nucleotide sequence ID" value="NZ_CP036269.1"/>
</dbReference>
<gene>
    <name evidence="2" type="ORF">Pan241w_56670</name>
</gene>
<protein>
    <submittedName>
        <fullName evidence="2">Uncharacterized protein</fullName>
    </submittedName>
</protein>
<feature type="compositionally biased region" description="Low complexity" evidence="1">
    <location>
        <begin position="132"/>
        <end position="146"/>
    </location>
</feature>
<dbReference type="KEGG" id="gaz:Pan241w_56670"/>
<name>A0A517RNY7_9PLAN</name>